<evidence type="ECO:0000256" key="4">
    <source>
        <dbReference type="ARBA" id="ARBA00035656"/>
    </source>
</evidence>
<name>A0AAV2YSJ3_9STRA</name>
<protein>
    <recommendedName>
        <fullName evidence="5">Cilia-and flagella-associated protein 96</fullName>
    </recommendedName>
</protein>
<accession>A0AAV2YSJ3</accession>
<evidence type="ECO:0000313" key="6">
    <source>
        <dbReference type="EMBL" id="DAZ96263.1"/>
    </source>
</evidence>
<comment type="caution">
    <text evidence="6">The sequence shown here is derived from an EMBL/GenBank/DDBJ whole genome shotgun (WGS) entry which is preliminary data.</text>
</comment>
<dbReference type="GO" id="GO:0005881">
    <property type="term" value="C:cytoplasmic microtubule"/>
    <property type="evidence" value="ECO:0007669"/>
    <property type="project" value="TreeGrafter"/>
</dbReference>
<evidence type="ECO:0000256" key="1">
    <source>
        <dbReference type="ARBA" id="ARBA00004300"/>
    </source>
</evidence>
<evidence type="ECO:0000256" key="2">
    <source>
        <dbReference type="ARBA" id="ARBA00022490"/>
    </source>
</evidence>
<evidence type="ECO:0000313" key="7">
    <source>
        <dbReference type="Proteomes" id="UP001146120"/>
    </source>
</evidence>
<dbReference type="EMBL" id="DAKRPA010000173">
    <property type="protein sequence ID" value="DAZ96263.1"/>
    <property type="molecule type" value="Genomic_DNA"/>
</dbReference>
<evidence type="ECO:0000256" key="3">
    <source>
        <dbReference type="ARBA" id="ARBA00023212"/>
    </source>
</evidence>
<keyword evidence="2" id="KW-0963">Cytoplasm</keyword>
<keyword evidence="7" id="KW-1185">Reference proteome</keyword>
<organism evidence="6 7">
    <name type="scientific">Lagenidium giganteum</name>
    <dbReference type="NCBI Taxonomy" id="4803"/>
    <lineage>
        <taxon>Eukaryota</taxon>
        <taxon>Sar</taxon>
        <taxon>Stramenopiles</taxon>
        <taxon>Oomycota</taxon>
        <taxon>Peronosporomycetes</taxon>
        <taxon>Pythiales</taxon>
        <taxon>Pythiaceae</taxon>
    </lineage>
</organism>
<reference evidence="6" key="2">
    <citation type="journal article" date="2023" name="Microbiol Resour">
        <title>Decontamination and Annotation of the Draft Genome Sequence of the Oomycete Lagenidium giganteum ARSEF 373.</title>
        <authorList>
            <person name="Morgan W.R."/>
            <person name="Tartar A."/>
        </authorList>
    </citation>
    <scope>NUCLEOTIDE SEQUENCE</scope>
    <source>
        <strain evidence="6">ARSEF 373</strain>
    </source>
</reference>
<sequence length="346" mass="38836">MDKQSRDGGFSDPSFVTVGDPYVQVRDKGRGIGGDLKPFLTCPPKKGQIAATFGAGYRKFEGLTGNYMEQYKLEAKRRLENTKKFVKPNGFVYSSPAKEQDCSFTWECSHSTGAGDYFGAFDKYERDEEDIKKAKEENELKKPSNVKGKEFEKKNILTNPGKRGTFGYAGTLIGGNMEALAAEFDSQRLQARKDEQKHKELMGDRKPFKSTTAGVDYFDSHEHVAASKGLGWDENCVVKPVDETEMMVPRVRVAAKASTFKPWKPNNPPKGGEEGTFEKFPERLPEPYDEAIVNRAMLPNRRNPVKIAMKDLPESMKERKAFKPGNFPKTKLTKGTCLLGISKHHL</sequence>
<reference evidence="6" key="1">
    <citation type="submission" date="2022-11" db="EMBL/GenBank/DDBJ databases">
        <authorList>
            <person name="Morgan W.R."/>
            <person name="Tartar A."/>
        </authorList>
    </citation>
    <scope>NUCLEOTIDE SEQUENCE</scope>
    <source>
        <strain evidence="6">ARSEF 373</strain>
    </source>
</reference>
<dbReference type="InterPro" id="IPR029358">
    <property type="entry name" value="CFAP96"/>
</dbReference>
<dbReference type="PANTHER" id="PTHR31144">
    <property type="entry name" value="UPF0602 PROTEIN C4ORF47"/>
    <property type="match status" value="1"/>
</dbReference>
<dbReference type="AlphaFoldDB" id="A0AAV2YSJ3"/>
<gene>
    <name evidence="6" type="ORF">N0F65_012566</name>
</gene>
<proteinExistence type="inferred from homology"/>
<evidence type="ECO:0000256" key="5">
    <source>
        <dbReference type="ARBA" id="ARBA00035693"/>
    </source>
</evidence>
<dbReference type="GO" id="GO:0005813">
    <property type="term" value="C:centrosome"/>
    <property type="evidence" value="ECO:0007669"/>
    <property type="project" value="UniProtKB-SubCell"/>
</dbReference>
<comment type="similarity">
    <text evidence="4">Belongs to the CFAP96 family.</text>
</comment>
<keyword evidence="3" id="KW-0206">Cytoskeleton</keyword>
<comment type="subcellular location">
    <subcellularLocation>
        <location evidence="1">Cytoplasm</location>
        <location evidence="1">Cytoskeleton</location>
        <location evidence="1">Microtubule organizing center</location>
        <location evidence="1">Centrosome</location>
    </subcellularLocation>
</comment>
<dbReference type="Pfam" id="PF15239">
    <property type="entry name" value="CFAP96-like"/>
    <property type="match status" value="1"/>
</dbReference>
<dbReference type="Proteomes" id="UP001146120">
    <property type="component" value="Unassembled WGS sequence"/>
</dbReference>
<dbReference type="PANTHER" id="PTHR31144:SF1">
    <property type="entry name" value="UPF0602 PROTEIN C4ORF47"/>
    <property type="match status" value="1"/>
</dbReference>